<feature type="region of interest" description="Disordered" evidence="16">
    <location>
        <begin position="1395"/>
        <end position="1436"/>
    </location>
</feature>
<dbReference type="Pfam" id="PF16209">
    <property type="entry name" value="PhoLip_ATPase_N"/>
    <property type="match status" value="1"/>
</dbReference>
<dbReference type="EMBL" id="KV919002">
    <property type="protein sequence ID" value="OSX73338.1"/>
    <property type="molecule type" value="Genomic_DNA"/>
</dbReference>
<feature type="transmembrane region" description="Helical" evidence="15">
    <location>
        <begin position="1037"/>
        <end position="1055"/>
    </location>
</feature>
<feature type="domain" description="P-type ATPase N-terminal" evidence="17">
    <location>
        <begin position="73"/>
        <end position="131"/>
    </location>
</feature>
<name>A0A1X6NXL0_PORUM</name>
<proteinExistence type="inferred from homology"/>
<dbReference type="EC" id="7.6.2.1" evidence="15"/>
<keyword evidence="10 15" id="KW-0472">Membrane</keyword>
<feature type="transmembrane region" description="Helical" evidence="15">
    <location>
        <begin position="1075"/>
        <end position="1096"/>
    </location>
</feature>
<dbReference type="GO" id="GO:0005886">
    <property type="term" value="C:plasma membrane"/>
    <property type="evidence" value="ECO:0007669"/>
    <property type="project" value="TreeGrafter"/>
</dbReference>
<feature type="binding site" evidence="14">
    <location>
        <position position="510"/>
    </location>
    <ligand>
        <name>Mg(2+)</name>
        <dbReference type="ChEBI" id="CHEBI:18420"/>
    </ligand>
</feature>
<feature type="transmembrane region" description="Helical" evidence="15">
    <location>
        <begin position="138"/>
        <end position="156"/>
    </location>
</feature>
<feature type="binding site" evidence="14">
    <location>
        <position position="508"/>
    </location>
    <ligand>
        <name>Mg(2+)</name>
        <dbReference type="ChEBI" id="CHEBI:18420"/>
    </ligand>
</feature>
<feature type="active site" description="4-aspartylphosphate intermediate" evidence="12">
    <location>
        <position position="508"/>
    </location>
</feature>
<dbReference type="FunFam" id="3.40.50.1000:FF:000014">
    <property type="entry name" value="Phospholipid-transporting ATPase"/>
    <property type="match status" value="1"/>
</dbReference>
<dbReference type="InterPro" id="IPR018303">
    <property type="entry name" value="ATPase_P-typ_P_site"/>
</dbReference>
<dbReference type="InterPro" id="IPR006539">
    <property type="entry name" value="P-type_ATPase_IV"/>
</dbReference>
<dbReference type="Gene3D" id="3.40.1110.10">
    <property type="entry name" value="Calcium-transporting ATPase, cytoplasmic domain N"/>
    <property type="match status" value="1"/>
</dbReference>
<feature type="transmembrane region" description="Helical" evidence="15">
    <location>
        <begin position="396"/>
        <end position="419"/>
    </location>
</feature>
<evidence type="ECO:0000256" key="14">
    <source>
        <dbReference type="PIRSR" id="PIRSR606539-3"/>
    </source>
</evidence>
<keyword evidence="9 15" id="KW-1133">Transmembrane helix</keyword>
<keyword evidence="5 13" id="KW-0547">Nucleotide-binding</keyword>
<feature type="domain" description="P-type ATPase C-terminal" evidence="18">
    <location>
        <begin position="924"/>
        <end position="1176"/>
    </location>
</feature>
<dbReference type="PANTHER" id="PTHR24092">
    <property type="entry name" value="PROBABLE PHOSPHOLIPID-TRANSPORTING ATPASE"/>
    <property type="match status" value="1"/>
</dbReference>
<dbReference type="SFLD" id="SFLDG00002">
    <property type="entry name" value="C1.7:_P-type_atpase_like"/>
    <property type="match status" value="1"/>
</dbReference>
<feature type="binding site" evidence="13">
    <location>
        <position position="777"/>
    </location>
    <ligand>
        <name>ATP</name>
        <dbReference type="ChEBI" id="CHEBI:30616"/>
    </ligand>
</feature>
<organism evidence="19 20">
    <name type="scientific">Porphyra umbilicalis</name>
    <name type="common">Purple laver</name>
    <name type="synonym">Red alga</name>
    <dbReference type="NCBI Taxonomy" id="2786"/>
    <lineage>
        <taxon>Eukaryota</taxon>
        <taxon>Rhodophyta</taxon>
        <taxon>Bangiophyceae</taxon>
        <taxon>Bangiales</taxon>
        <taxon>Bangiaceae</taxon>
        <taxon>Porphyra</taxon>
    </lineage>
</organism>
<dbReference type="NCBIfam" id="TIGR01652">
    <property type="entry name" value="ATPase-Plipid"/>
    <property type="match status" value="1"/>
</dbReference>
<evidence type="ECO:0000256" key="4">
    <source>
        <dbReference type="ARBA" id="ARBA00022723"/>
    </source>
</evidence>
<keyword evidence="4 14" id="KW-0479">Metal-binding</keyword>
<keyword evidence="6 13" id="KW-0067">ATP-binding</keyword>
<dbReference type="PRINTS" id="PR00119">
    <property type="entry name" value="CATATPASE"/>
</dbReference>
<feature type="compositionally biased region" description="Low complexity" evidence="16">
    <location>
        <begin position="1678"/>
        <end position="1697"/>
    </location>
</feature>
<gene>
    <name evidence="19" type="ORF">BU14_0356s0004</name>
</gene>
<sequence>MESLTAWTTAASSSIRLMGDAIRTRVPGGGGGKAVGGGGAPVTANDLGGDGWKGGLRPPSAVPPSALPRVVLLNAREANRRAGFPRNYVSTTKYTWLSAAPTFLFEQLTRFSNAYFIVVGILYLFDSISPVFTAGRYASLYSVGIVVAIAAVREALEELRRYKEDRRVNRDAARVLGVGDCTWADVRVGDMVRVHKDEPFPCDLVLLATSDDNGVAYVETKQLDGESNLKVKLVLPDLVLRFETDDAAAAAAGAITCEPPNDRLYRFAGSITVENPLVDEDDPARVDADGSVTMPLGPEQLLIRGSTLRNTEWVLAIAVATGRDTKLLRNNKTRPIKRSQLERSTNLHYFVPLVLQVVIVIVLTIAQVRSCRTKFIEHDAWYLLLKAGEECPSSAAVLRVFTFFCTFSGLIPISLYVTVEIVRGFQVALVQADAAMVHETVAPARPSTAGTPGGAPAAAGCAPWRRKRRRAAAAAPADGGAEAIKLFAEVRTSSLNEEVGVVSYVLTDKTGTLTANLMEFRHLAVNDSVLSVAELGDLVSPTSRPDSVASADSLGGGDADDAAQAMRALRLLALCHSVVPDVQADGTVSMQASSPDEAALVAAATAAGVEFVARHSRSLRINVHGAPEEYELLAALEFDSTRKRMSVIVRCPDGRARVFCKGADTVIFERLTPAGREAVQETANRHLHAFAVEGLRTLCLAVGEVEEARLESWLARYRLALGSSTGDREEVQARLAEEMERDLTFVGTTAVEDRLQDGVPATLRALERAGVRVWMMTGDKLETALNIGLSCGLLNDDMDIIVLSEADLEGTSAQIDRALGRWSALLADGWEPQKFGLVIDGGTLHWALLPELQHKLMLLGRSARSLIACRVSPKQKTEMVELIRRLDPGKVTLAIGDGANDVGMIQAAHVGVGLVGLEGKEAKLASDFAIGQFRFLARLMFVHGRWNYTRVARMVLFVIYKNIVLVLCELYWAPHAAFTGQPLFDPWIGSMYNLSLTTLLPIFMGILDQELAAPYALMFPEVYRRGHNNSAYSFRVFLGWLASGIWQSAVIFYFARSVIGDGLTASGRHLGIWNLSLNVYSTAVLAVHAMVIVYVASWTMLSAFLFFVSFCSWFVIGPLLTTEGPSITTGLSPSLYWGVQLMYQQPASWLFTAMAVAICVLPNLSYHAVKRAWFPNFKHLVQELQCRGLVGDMETIVSAADGEVQRDRLLSYLGIADPGSSYAGHGDVPLKAGAAADYTAAVDSPRTSMLSDAERRASRAGTVVTPRQSAASAPGGAAEAGWGRLDEADSFSYIGVGAVDPPAAAPAGDGSHTPGRRAGGGGTLHLMRREGPLRFTGFNFDGDLLSSRAGLHLAPLLAHSEAEADRWRLRRARMRHLRRAGSDTQLDVGGVRSNLLTPATRRSHQTSRTAGGGGGAAFAAPPSAAEASGDGGPVSLRFRPHVGSSALSRSLSDSRVVGDSVVNRLIPTSDGVGVGPRSPRSARRADLARLAEWARLMRVNSGGGRGGGGGAHSANWADVATAAGVPDTFFEAVVEVDTLPGDDTRGVHVLPPAVLSDDDTGVGGGGSVSLSRRQRRRLQHARARTLHVEPASPRLGGGADGGLWGRLGGGGSPRGGPVGATWGGAAAGTSPRRGGTSPRGGAAGVWAHWVGGGGAPPPPLGLADDPPRQEGEHGRGHPPAAAGTSTAAGAVGAPSAALGRPSASAVPEARPPSLPRTEEGGVDWGGASLLRQGGRATCTDVGRW</sequence>
<evidence type="ECO:0000256" key="2">
    <source>
        <dbReference type="ARBA" id="ARBA00008109"/>
    </source>
</evidence>
<feature type="transmembrane region" description="Helical" evidence="15">
    <location>
        <begin position="954"/>
        <end position="974"/>
    </location>
</feature>
<comment type="cofactor">
    <cofactor evidence="14">
        <name>Mg(2+)</name>
        <dbReference type="ChEBI" id="CHEBI:18420"/>
    </cofactor>
</comment>
<dbReference type="NCBIfam" id="TIGR01494">
    <property type="entry name" value="ATPase_P-type"/>
    <property type="match status" value="1"/>
</dbReference>
<comment type="subcellular location">
    <subcellularLocation>
        <location evidence="1 15">Membrane</location>
        <topology evidence="1 15">Multi-pass membrane protein</topology>
    </subcellularLocation>
</comment>
<dbReference type="GO" id="GO:0140326">
    <property type="term" value="F:ATPase-coupled intramembrane lipid transporter activity"/>
    <property type="evidence" value="ECO:0007669"/>
    <property type="project" value="UniProtKB-EC"/>
</dbReference>
<dbReference type="PROSITE" id="PS00154">
    <property type="entry name" value="ATPASE_E1_E2"/>
    <property type="match status" value="1"/>
</dbReference>
<evidence type="ECO:0000313" key="19">
    <source>
        <dbReference type="EMBL" id="OSX73338.1"/>
    </source>
</evidence>
<evidence type="ECO:0000256" key="15">
    <source>
        <dbReference type="RuleBase" id="RU362033"/>
    </source>
</evidence>
<evidence type="ECO:0000256" key="7">
    <source>
        <dbReference type="ARBA" id="ARBA00022842"/>
    </source>
</evidence>
<dbReference type="Gene3D" id="2.70.150.10">
    <property type="entry name" value="Calcium-transporting ATPase, cytoplasmic transduction domain A"/>
    <property type="match status" value="1"/>
</dbReference>
<feature type="binding site" evidence="13">
    <location>
        <position position="509"/>
    </location>
    <ligand>
        <name>ATP</name>
        <dbReference type="ChEBI" id="CHEBI:30616"/>
    </ligand>
</feature>
<feature type="transmembrane region" description="Helical" evidence="15">
    <location>
        <begin position="994"/>
        <end position="1017"/>
    </location>
</feature>
<dbReference type="Proteomes" id="UP000218209">
    <property type="component" value="Unassembled WGS sequence"/>
</dbReference>
<dbReference type="SUPFAM" id="SSF56784">
    <property type="entry name" value="HAD-like"/>
    <property type="match status" value="1"/>
</dbReference>
<feature type="binding site" evidence="13">
    <location>
        <position position="638"/>
    </location>
    <ligand>
        <name>ATP</name>
        <dbReference type="ChEBI" id="CHEBI:30616"/>
    </ligand>
</feature>
<dbReference type="InterPro" id="IPR023214">
    <property type="entry name" value="HAD_sf"/>
</dbReference>
<dbReference type="GO" id="GO:0005524">
    <property type="term" value="F:ATP binding"/>
    <property type="evidence" value="ECO:0007669"/>
    <property type="project" value="UniProtKB-UniRule"/>
</dbReference>
<evidence type="ECO:0000256" key="5">
    <source>
        <dbReference type="ARBA" id="ARBA00022741"/>
    </source>
</evidence>
<evidence type="ECO:0000256" key="8">
    <source>
        <dbReference type="ARBA" id="ARBA00022967"/>
    </source>
</evidence>
<dbReference type="InterPro" id="IPR032630">
    <property type="entry name" value="P_typ_ATPase_c"/>
</dbReference>
<evidence type="ECO:0000256" key="12">
    <source>
        <dbReference type="PIRSR" id="PIRSR606539-1"/>
    </source>
</evidence>
<feature type="binding site" evidence="13">
    <location>
        <position position="870"/>
    </location>
    <ligand>
        <name>ATP</name>
        <dbReference type="ChEBI" id="CHEBI:30616"/>
    </ligand>
</feature>
<feature type="binding site" evidence="13">
    <location>
        <position position="779"/>
    </location>
    <ligand>
        <name>ATP</name>
        <dbReference type="ChEBI" id="CHEBI:30616"/>
    </ligand>
</feature>
<accession>A0A1X6NXL0</accession>
<dbReference type="SUPFAM" id="SSF81665">
    <property type="entry name" value="Calcium ATPase, transmembrane domain M"/>
    <property type="match status" value="1"/>
</dbReference>
<evidence type="ECO:0000256" key="10">
    <source>
        <dbReference type="ARBA" id="ARBA00023136"/>
    </source>
</evidence>
<dbReference type="InterPro" id="IPR008250">
    <property type="entry name" value="ATPase_P-typ_transduc_dom_A_sf"/>
</dbReference>
<feature type="binding site" evidence="13">
    <location>
        <position position="876"/>
    </location>
    <ligand>
        <name>ATP</name>
        <dbReference type="ChEBI" id="CHEBI:30616"/>
    </ligand>
</feature>
<dbReference type="PANTHER" id="PTHR24092:SF150">
    <property type="entry name" value="PHOSPHOLIPID-TRANSPORTING ATPASE"/>
    <property type="match status" value="1"/>
</dbReference>
<protein>
    <recommendedName>
        <fullName evidence="15">Phospholipid-transporting ATPase</fullName>
        <ecNumber evidence="15">7.6.2.1</ecNumber>
    </recommendedName>
</protein>
<keyword evidence="7 14" id="KW-0460">Magnesium</keyword>
<dbReference type="InterPro" id="IPR044492">
    <property type="entry name" value="P_typ_ATPase_HD_dom"/>
</dbReference>
<evidence type="ECO:0000256" key="1">
    <source>
        <dbReference type="ARBA" id="ARBA00004141"/>
    </source>
</evidence>
<dbReference type="GO" id="GO:0016887">
    <property type="term" value="F:ATP hydrolysis activity"/>
    <property type="evidence" value="ECO:0007669"/>
    <property type="project" value="InterPro"/>
</dbReference>
<feature type="region of interest" description="Disordered" evidence="16">
    <location>
        <begin position="1605"/>
        <end position="1728"/>
    </location>
</feature>
<feature type="binding site" evidence="14">
    <location>
        <position position="901"/>
    </location>
    <ligand>
        <name>Mg(2+)</name>
        <dbReference type="ChEBI" id="CHEBI:18420"/>
    </ligand>
</feature>
<dbReference type="GO" id="GO:0000287">
    <property type="term" value="F:magnesium ion binding"/>
    <property type="evidence" value="ECO:0007669"/>
    <property type="project" value="UniProtKB-UniRule"/>
</dbReference>
<evidence type="ECO:0000256" key="3">
    <source>
        <dbReference type="ARBA" id="ARBA00022692"/>
    </source>
</evidence>
<feature type="binding site" evidence="13">
    <location>
        <position position="900"/>
    </location>
    <ligand>
        <name>ATP</name>
        <dbReference type="ChEBI" id="CHEBI:30616"/>
    </ligand>
</feature>
<feature type="binding site" evidence="13">
    <location>
        <position position="597"/>
    </location>
    <ligand>
        <name>ATP</name>
        <dbReference type="ChEBI" id="CHEBI:30616"/>
    </ligand>
</feature>
<dbReference type="GO" id="GO:0045332">
    <property type="term" value="P:phospholipid translocation"/>
    <property type="evidence" value="ECO:0007669"/>
    <property type="project" value="TreeGrafter"/>
</dbReference>
<evidence type="ECO:0000259" key="18">
    <source>
        <dbReference type="Pfam" id="PF16212"/>
    </source>
</evidence>
<feature type="binding site" evidence="13">
    <location>
        <position position="508"/>
    </location>
    <ligand>
        <name>ATP</name>
        <dbReference type="ChEBI" id="CHEBI:30616"/>
    </ligand>
</feature>
<evidence type="ECO:0000259" key="17">
    <source>
        <dbReference type="Pfam" id="PF16209"/>
    </source>
</evidence>
<evidence type="ECO:0000256" key="13">
    <source>
        <dbReference type="PIRSR" id="PIRSR606539-2"/>
    </source>
</evidence>
<dbReference type="InterPro" id="IPR036412">
    <property type="entry name" value="HAD-like_sf"/>
</dbReference>
<feature type="binding site" evidence="13">
    <location>
        <position position="778"/>
    </location>
    <ligand>
        <name>ATP</name>
        <dbReference type="ChEBI" id="CHEBI:30616"/>
    </ligand>
</feature>
<feature type="transmembrane region" description="Helical" evidence="15">
    <location>
        <begin position="347"/>
        <end position="366"/>
    </location>
</feature>
<feature type="binding site" evidence="13">
    <location>
        <position position="696"/>
    </location>
    <ligand>
        <name>ATP</name>
        <dbReference type="ChEBI" id="CHEBI:30616"/>
    </ligand>
</feature>
<feature type="transmembrane region" description="Helical" evidence="15">
    <location>
        <begin position="1103"/>
        <end position="1121"/>
    </location>
</feature>
<dbReference type="InterPro" id="IPR032631">
    <property type="entry name" value="P-type_ATPase_N"/>
</dbReference>
<comment type="similarity">
    <text evidence="2 15">Belongs to the cation transport ATPase (P-type) (TC 3.A.3) family. Type IV subfamily.</text>
</comment>
<dbReference type="SFLD" id="SFLDF00027">
    <property type="entry name" value="p-type_atpase"/>
    <property type="match status" value="1"/>
</dbReference>
<dbReference type="Pfam" id="PF13246">
    <property type="entry name" value="Cation_ATPase"/>
    <property type="match status" value="1"/>
</dbReference>
<evidence type="ECO:0000313" key="20">
    <source>
        <dbReference type="Proteomes" id="UP000218209"/>
    </source>
</evidence>
<comment type="catalytic activity">
    <reaction evidence="11 15">
        <text>ATP + H2O + phospholipidSide 1 = ADP + phosphate + phospholipidSide 2.</text>
        <dbReference type="EC" id="7.6.2.1"/>
    </reaction>
</comment>
<feature type="compositionally biased region" description="Low complexity" evidence="16">
    <location>
        <begin position="1417"/>
        <end position="1428"/>
    </location>
</feature>
<dbReference type="Gene3D" id="3.40.50.1000">
    <property type="entry name" value="HAD superfamily/HAD-like"/>
    <property type="match status" value="1"/>
</dbReference>
<feature type="binding site" evidence="13">
    <location>
        <position position="901"/>
    </location>
    <ligand>
        <name>ATP</name>
        <dbReference type="ChEBI" id="CHEBI:30616"/>
    </ligand>
</feature>
<dbReference type="SFLD" id="SFLDS00003">
    <property type="entry name" value="Haloacid_Dehalogenase"/>
    <property type="match status" value="1"/>
</dbReference>
<keyword evidence="3 15" id="KW-0812">Transmembrane</keyword>
<evidence type="ECO:0000256" key="6">
    <source>
        <dbReference type="ARBA" id="ARBA00022840"/>
    </source>
</evidence>
<dbReference type="Pfam" id="PF16212">
    <property type="entry name" value="PhoLip_ATPase_C"/>
    <property type="match status" value="1"/>
</dbReference>
<feature type="compositionally biased region" description="Low complexity" evidence="16">
    <location>
        <begin position="1627"/>
        <end position="1636"/>
    </location>
</feature>
<feature type="compositionally biased region" description="Gly residues" evidence="16">
    <location>
        <begin position="1605"/>
        <end position="1626"/>
    </location>
</feature>
<dbReference type="InterPro" id="IPR023299">
    <property type="entry name" value="ATPase_P-typ_cyto_dom_N"/>
</dbReference>
<reference evidence="19 20" key="1">
    <citation type="submission" date="2017-03" db="EMBL/GenBank/DDBJ databases">
        <title>WGS assembly of Porphyra umbilicalis.</title>
        <authorList>
            <person name="Brawley S.H."/>
            <person name="Blouin N.A."/>
            <person name="Ficko-Blean E."/>
            <person name="Wheeler G.L."/>
            <person name="Lohr M."/>
            <person name="Goodson H.V."/>
            <person name="Jenkins J.W."/>
            <person name="Blaby-Haas C.E."/>
            <person name="Helliwell K.E."/>
            <person name="Chan C."/>
            <person name="Marriage T."/>
            <person name="Bhattacharya D."/>
            <person name="Klein A.S."/>
            <person name="Badis Y."/>
            <person name="Brodie J."/>
            <person name="Cao Y."/>
            <person name="Collen J."/>
            <person name="Dittami S.M."/>
            <person name="Gachon C.M."/>
            <person name="Green B.R."/>
            <person name="Karpowicz S."/>
            <person name="Kim J.W."/>
            <person name="Kudahl U."/>
            <person name="Lin S."/>
            <person name="Michel G."/>
            <person name="Mittag M."/>
            <person name="Olson B.J."/>
            <person name="Pangilinan J."/>
            <person name="Peng Y."/>
            <person name="Qiu H."/>
            <person name="Shu S."/>
            <person name="Singer J.T."/>
            <person name="Smith A.G."/>
            <person name="Sprecher B.N."/>
            <person name="Wagner V."/>
            <person name="Wang W."/>
            <person name="Wang Z.-Y."/>
            <person name="Yan J."/>
            <person name="Yarish C."/>
            <person name="Zoeuner-Riek S."/>
            <person name="Zhuang Y."/>
            <person name="Zou Y."/>
            <person name="Lindquist E.A."/>
            <person name="Grimwood J."/>
            <person name="Barry K."/>
            <person name="Rokhsar D.S."/>
            <person name="Schmutz J."/>
            <person name="Stiller J.W."/>
            <person name="Grossman A.R."/>
            <person name="Prochnik S.E."/>
        </authorList>
    </citation>
    <scope>NUCLEOTIDE SEQUENCE [LARGE SCALE GENOMIC DNA]</scope>
    <source>
        <strain evidence="19">4086291</strain>
    </source>
</reference>
<feature type="binding site" evidence="14">
    <location>
        <position position="897"/>
    </location>
    <ligand>
        <name>Mg(2+)</name>
        <dbReference type="ChEBI" id="CHEBI:18420"/>
    </ligand>
</feature>
<dbReference type="SUPFAM" id="SSF81653">
    <property type="entry name" value="Calcium ATPase, transduction domain A"/>
    <property type="match status" value="1"/>
</dbReference>
<feature type="compositionally biased region" description="Basic and acidic residues" evidence="16">
    <location>
        <begin position="1665"/>
        <end position="1675"/>
    </location>
</feature>
<feature type="binding site" evidence="13">
    <location>
        <position position="510"/>
    </location>
    <ligand>
        <name>ATP</name>
        <dbReference type="ChEBI" id="CHEBI:30616"/>
    </ligand>
</feature>
<evidence type="ECO:0000256" key="16">
    <source>
        <dbReference type="SAM" id="MobiDB-lite"/>
    </source>
</evidence>
<feature type="transmembrane region" description="Helical" evidence="15">
    <location>
        <begin position="114"/>
        <end position="132"/>
    </location>
</feature>
<keyword evidence="8 15" id="KW-1278">Translocase</keyword>
<dbReference type="SUPFAM" id="SSF81660">
    <property type="entry name" value="Metal cation-transporting ATPase, ATP-binding domain N"/>
    <property type="match status" value="1"/>
</dbReference>
<dbReference type="InterPro" id="IPR023298">
    <property type="entry name" value="ATPase_P-typ_TM_dom_sf"/>
</dbReference>
<evidence type="ECO:0000256" key="11">
    <source>
        <dbReference type="ARBA" id="ARBA00034036"/>
    </source>
</evidence>
<feature type="compositionally biased region" description="Low complexity" evidence="16">
    <location>
        <begin position="1270"/>
        <end position="1279"/>
    </location>
</feature>
<feature type="region of interest" description="Disordered" evidence="16">
    <location>
        <begin position="1247"/>
        <end position="1279"/>
    </location>
</feature>
<feature type="binding site" evidence="13">
    <location>
        <position position="661"/>
    </location>
    <ligand>
        <name>ATP</name>
        <dbReference type="ChEBI" id="CHEBI:30616"/>
    </ligand>
</feature>
<dbReference type="OrthoDB" id="377733at2759"/>
<dbReference type="InterPro" id="IPR001757">
    <property type="entry name" value="P_typ_ATPase"/>
</dbReference>
<keyword evidence="20" id="KW-1185">Reference proteome</keyword>
<evidence type="ECO:0000256" key="9">
    <source>
        <dbReference type="ARBA" id="ARBA00022989"/>
    </source>
</evidence>